<keyword evidence="2" id="KW-1185">Reference proteome</keyword>
<sequence>MKLVILISLIFSFSKCYNSVVVYSGVDQQTQAVTNRLQRIMSNPGINTESKRYLEAALGNINNGVVTALERNMAHPTEHPNGARGRRSVPLHATECCCKVAVPPLRTQKHRTVTRWRDAYRRVRDGSSKCGFWGWKRCTRWRNEHYRISYSHTEPYFVYTPRSCPRDKEVCCRGFMPHKRCCTNVLEMIRLLDLFESQRAQFENNMKKFLVSHGHNPNGQCPKSCGP</sequence>
<reference evidence="1" key="1">
    <citation type="submission" date="2022-03" db="EMBL/GenBank/DDBJ databases">
        <authorList>
            <person name="Martin C."/>
        </authorList>
    </citation>
    <scope>NUCLEOTIDE SEQUENCE</scope>
</reference>
<dbReference type="AlphaFoldDB" id="A0A8J1UTJ4"/>
<protein>
    <submittedName>
        <fullName evidence="1">Uncharacterized protein</fullName>
    </submittedName>
</protein>
<proteinExistence type="predicted"/>
<evidence type="ECO:0000313" key="2">
    <source>
        <dbReference type="Proteomes" id="UP000749559"/>
    </source>
</evidence>
<gene>
    <name evidence="1" type="ORF">OFUS_LOCUS6903</name>
</gene>
<comment type="caution">
    <text evidence="1">The sequence shown here is derived from an EMBL/GenBank/DDBJ whole genome shotgun (WGS) entry which is preliminary data.</text>
</comment>
<dbReference type="EMBL" id="CAIIXF020000003">
    <property type="protein sequence ID" value="CAH1780175.1"/>
    <property type="molecule type" value="Genomic_DNA"/>
</dbReference>
<accession>A0A8J1UTJ4</accession>
<name>A0A8J1UTJ4_OWEFU</name>
<dbReference type="Proteomes" id="UP000749559">
    <property type="component" value="Unassembled WGS sequence"/>
</dbReference>
<organism evidence="1 2">
    <name type="scientific">Owenia fusiformis</name>
    <name type="common">Polychaete worm</name>
    <dbReference type="NCBI Taxonomy" id="6347"/>
    <lineage>
        <taxon>Eukaryota</taxon>
        <taxon>Metazoa</taxon>
        <taxon>Spiralia</taxon>
        <taxon>Lophotrochozoa</taxon>
        <taxon>Annelida</taxon>
        <taxon>Polychaeta</taxon>
        <taxon>Sedentaria</taxon>
        <taxon>Canalipalpata</taxon>
        <taxon>Sabellida</taxon>
        <taxon>Oweniida</taxon>
        <taxon>Oweniidae</taxon>
        <taxon>Owenia</taxon>
    </lineage>
</organism>
<evidence type="ECO:0000313" key="1">
    <source>
        <dbReference type="EMBL" id="CAH1780175.1"/>
    </source>
</evidence>